<keyword evidence="1" id="KW-0812">Transmembrane</keyword>
<dbReference type="SUPFAM" id="SSF48726">
    <property type="entry name" value="Immunoglobulin"/>
    <property type="match status" value="1"/>
</dbReference>
<dbReference type="InterPro" id="IPR036179">
    <property type="entry name" value="Ig-like_dom_sf"/>
</dbReference>
<reference evidence="3" key="1">
    <citation type="submission" date="2015-07" db="EMBL/GenBank/DDBJ databases">
        <title>MeaNS - Measles Nucleotide Surveillance Program.</title>
        <authorList>
            <person name="Tran T."/>
            <person name="Druce J."/>
        </authorList>
    </citation>
    <scope>NUCLEOTIDE SEQUENCE</scope>
    <source>
        <strain evidence="3">UCB-OBI-ISO-001</strain>
        <tissue evidence="3">Gonad</tissue>
    </source>
</reference>
<dbReference type="PANTHER" id="PTHR13771">
    <property type="entry name" value="INTERCELLULAR ADHESION MOLECULE"/>
    <property type="match status" value="1"/>
</dbReference>
<proteinExistence type="predicted"/>
<dbReference type="EMBL" id="KQ415865">
    <property type="protein sequence ID" value="KOF99948.1"/>
    <property type="molecule type" value="Genomic_DNA"/>
</dbReference>
<dbReference type="OrthoDB" id="6158624at2759"/>
<dbReference type="Gene3D" id="2.60.40.10">
    <property type="entry name" value="Immunoglobulins"/>
    <property type="match status" value="1"/>
</dbReference>
<feature type="domain" description="Ig-like" evidence="2">
    <location>
        <begin position="39"/>
        <end position="116"/>
    </location>
</feature>
<feature type="transmembrane region" description="Helical" evidence="1">
    <location>
        <begin position="162"/>
        <end position="185"/>
    </location>
</feature>
<accession>A0A0L8IEN7</accession>
<dbReference type="GO" id="GO:0007155">
    <property type="term" value="P:cell adhesion"/>
    <property type="evidence" value="ECO:0007669"/>
    <property type="project" value="InterPro"/>
</dbReference>
<gene>
    <name evidence="3" type="ORF">OCBIM_22009525mg</name>
</gene>
<organism evidence="3">
    <name type="scientific">Octopus bimaculoides</name>
    <name type="common">California two-spotted octopus</name>
    <dbReference type="NCBI Taxonomy" id="37653"/>
    <lineage>
        <taxon>Eukaryota</taxon>
        <taxon>Metazoa</taxon>
        <taxon>Spiralia</taxon>
        <taxon>Lophotrochozoa</taxon>
        <taxon>Mollusca</taxon>
        <taxon>Cephalopoda</taxon>
        <taxon>Coleoidea</taxon>
        <taxon>Octopodiformes</taxon>
        <taxon>Octopoda</taxon>
        <taxon>Incirrata</taxon>
        <taxon>Octopodidae</taxon>
        <taxon>Octopus</taxon>
    </lineage>
</organism>
<sequence length="236" mass="26443">MFQVTKATMEATCRVGTSSLEVKQTWQVDYPVDAIRLIPDVREWRLVRGTKKTFDCVTLGNPEPTIMWEFFPQASQTSKISWGRSIELDPDTSGVYVCTANNTVGGISNKLTKTLTVTVYDLRTKPMPPTMIEELSTCKPNPRTTTEKAVASAASVTETLNIMITSVISTLIILIVVTVFAIILYKYRARPAKIQKPRRAPQNNRRQVNMMNGKLGHAHLQGTPKNIQMYNNAFDC</sequence>
<dbReference type="InterPro" id="IPR013783">
    <property type="entry name" value="Ig-like_fold"/>
</dbReference>
<dbReference type="PANTHER" id="PTHR13771:SF9">
    <property type="entry name" value="INTERCELLULAR ADHESION MOLECULE 5"/>
    <property type="match status" value="1"/>
</dbReference>
<dbReference type="InterPro" id="IPR007110">
    <property type="entry name" value="Ig-like_dom"/>
</dbReference>
<dbReference type="AlphaFoldDB" id="A0A0L8IEN7"/>
<name>A0A0L8IEN7_OCTBM</name>
<keyword evidence="1" id="KW-0472">Membrane</keyword>
<dbReference type="CDD" id="cd00096">
    <property type="entry name" value="Ig"/>
    <property type="match status" value="1"/>
</dbReference>
<protein>
    <recommendedName>
        <fullName evidence="2">Ig-like domain-containing protein</fullName>
    </recommendedName>
</protein>
<dbReference type="PROSITE" id="PS50835">
    <property type="entry name" value="IG_LIKE"/>
    <property type="match status" value="1"/>
</dbReference>
<dbReference type="GO" id="GO:0005178">
    <property type="term" value="F:integrin binding"/>
    <property type="evidence" value="ECO:0007669"/>
    <property type="project" value="InterPro"/>
</dbReference>
<evidence type="ECO:0000256" key="1">
    <source>
        <dbReference type="SAM" id="Phobius"/>
    </source>
</evidence>
<evidence type="ECO:0000313" key="3">
    <source>
        <dbReference type="EMBL" id="KOF99948.1"/>
    </source>
</evidence>
<keyword evidence="1" id="KW-1133">Transmembrane helix</keyword>
<dbReference type="InterPro" id="IPR047012">
    <property type="entry name" value="ICAM_VCAM"/>
</dbReference>
<evidence type="ECO:0000259" key="2">
    <source>
        <dbReference type="PROSITE" id="PS50835"/>
    </source>
</evidence>